<accession>A0ABD3KDD1</accession>
<feature type="region of interest" description="Disordered" evidence="1">
    <location>
        <begin position="291"/>
        <end position="313"/>
    </location>
</feature>
<feature type="region of interest" description="Disordered" evidence="1">
    <location>
        <begin position="142"/>
        <end position="167"/>
    </location>
</feature>
<sequence length="550" mass="59460">MQIDPFASIVEHCLVPPSQERLLRSCRFAGEPEPAGVAGGGDGDVGTQEAGEPSVDPTGVFMVSLPESARNDGSTAPQEDVYHTPPEHSANEGDAAAVDWGGLDSGRAVDLGRDTDLGFSVELEMTQRVDSESHLGLSSGEVEKVRTPASGESLRESPAKRMRCSGSPAVVKVRSRETLGVSSASKDRSTANPAESLRILEIKLRLEAPNAPLGVVKEKIRESLVKSVENLKNYGSDLQRDAEVCEGSSRKRKLNLRVECTNDIRIMDLEVEERDGGLLSREHTVKDDSAVNEIDRDPEGTVTDKEVPPMDNGQRIACKESGQKRTEEDGGLLAREHTTKDGSAVNEVNRVTEGTVLGREVPPTDNGQRVACEELGQKSMENLLSGVASVKDNLAVDKVDRGTEGSVIGREVPATVNGQRYASKETGLKSKERDGASLSREYTVQDNSAVNEVDRGCEGTVICREVPATDNGQRVACKESGWKSIEDIESFRYTGSSRSEEIAIVNSRARQRKGCGIAATAACLFPFDREGCEPFGCFEYDRGNSWRSYP</sequence>
<name>A0ABD3KDD1_EUCGL</name>
<feature type="compositionally biased region" description="Basic and acidic residues" evidence="1">
    <location>
        <begin position="80"/>
        <end position="91"/>
    </location>
</feature>
<gene>
    <name evidence="2" type="ORF">ACJRO7_019430</name>
</gene>
<dbReference type="EMBL" id="JBJKBG010000005">
    <property type="protein sequence ID" value="KAL3737905.1"/>
    <property type="molecule type" value="Genomic_DNA"/>
</dbReference>
<comment type="caution">
    <text evidence="2">The sequence shown here is derived from an EMBL/GenBank/DDBJ whole genome shotgun (WGS) entry which is preliminary data.</text>
</comment>
<evidence type="ECO:0000256" key="1">
    <source>
        <dbReference type="SAM" id="MobiDB-lite"/>
    </source>
</evidence>
<dbReference type="PANTHER" id="PTHR38221:SF1">
    <property type="entry name" value="OVULE PROTEIN"/>
    <property type="match status" value="1"/>
</dbReference>
<dbReference type="Proteomes" id="UP001634007">
    <property type="component" value="Unassembled WGS sequence"/>
</dbReference>
<feature type="region of interest" description="Disordered" evidence="1">
    <location>
        <begin position="33"/>
        <end position="92"/>
    </location>
</feature>
<protein>
    <submittedName>
        <fullName evidence="2">Uncharacterized protein</fullName>
    </submittedName>
</protein>
<dbReference type="PANTHER" id="PTHR38221">
    <property type="entry name" value="BNAA04G14260D PROTEIN"/>
    <property type="match status" value="1"/>
</dbReference>
<evidence type="ECO:0000313" key="2">
    <source>
        <dbReference type="EMBL" id="KAL3737905.1"/>
    </source>
</evidence>
<evidence type="ECO:0000313" key="3">
    <source>
        <dbReference type="Proteomes" id="UP001634007"/>
    </source>
</evidence>
<reference evidence="2 3" key="1">
    <citation type="submission" date="2024-11" db="EMBL/GenBank/DDBJ databases">
        <title>Chromosome-level genome assembly of Eucalyptus globulus Labill. provides insights into its genome evolution.</title>
        <authorList>
            <person name="Li X."/>
        </authorList>
    </citation>
    <scope>NUCLEOTIDE SEQUENCE [LARGE SCALE GENOMIC DNA]</scope>
    <source>
        <strain evidence="2">CL2024</strain>
        <tissue evidence="2">Fresh tender leaves</tissue>
    </source>
</reference>
<organism evidence="2 3">
    <name type="scientific">Eucalyptus globulus</name>
    <name type="common">Tasmanian blue gum</name>
    <dbReference type="NCBI Taxonomy" id="34317"/>
    <lineage>
        <taxon>Eukaryota</taxon>
        <taxon>Viridiplantae</taxon>
        <taxon>Streptophyta</taxon>
        <taxon>Embryophyta</taxon>
        <taxon>Tracheophyta</taxon>
        <taxon>Spermatophyta</taxon>
        <taxon>Magnoliopsida</taxon>
        <taxon>eudicotyledons</taxon>
        <taxon>Gunneridae</taxon>
        <taxon>Pentapetalae</taxon>
        <taxon>rosids</taxon>
        <taxon>malvids</taxon>
        <taxon>Myrtales</taxon>
        <taxon>Myrtaceae</taxon>
        <taxon>Myrtoideae</taxon>
        <taxon>Eucalypteae</taxon>
        <taxon>Eucalyptus</taxon>
    </lineage>
</organism>
<feature type="compositionally biased region" description="Basic and acidic residues" evidence="1">
    <location>
        <begin position="291"/>
        <end position="308"/>
    </location>
</feature>
<proteinExistence type="predicted"/>
<dbReference type="AlphaFoldDB" id="A0ABD3KDD1"/>
<keyword evidence="3" id="KW-1185">Reference proteome</keyword>